<organism evidence="2 3">
    <name type="scientific">Dendrobium nobile</name>
    <name type="common">Orchid</name>
    <dbReference type="NCBI Taxonomy" id="94219"/>
    <lineage>
        <taxon>Eukaryota</taxon>
        <taxon>Viridiplantae</taxon>
        <taxon>Streptophyta</taxon>
        <taxon>Embryophyta</taxon>
        <taxon>Tracheophyta</taxon>
        <taxon>Spermatophyta</taxon>
        <taxon>Magnoliopsida</taxon>
        <taxon>Liliopsida</taxon>
        <taxon>Asparagales</taxon>
        <taxon>Orchidaceae</taxon>
        <taxon>Epidendroideae</taxon>
        <taxon>Malaxideae</taxon>
        <taxon>Dendrobiinae</taxon>
        <taxon>Dendrobium</taxon>
    </lineage>
</organism>
<dbReference type="Proteomes" id="UP000829196">
    <property type="component" value="Unassembled WGS sequence"/>
</dbReference>
<proteinExistence type="predicted"/>
<feature type="region of interest" description="Disordered" evidence="1">
    <location>
        <begin position="67"/>
        <end position="113"/>
    </location>
</feature>
<accession>A0A8T3BYK3</accession>
<feature type="compositionally biased region" description="Basic and acidic residues" evidence="1">
    <location>
        <begin position="1"/>
        <end position="22"/>
    </location>
</feature>
<dbReference type="AlphaFoldDB" id="A0A8T3BYK3"/>
<sequence length="113" mass="12983">MLKAEDMEKSGLVGKESDDLTSKLKSLLKHKHNHQQKWKKGKNGKNVQISSKIIFFGCRKSRHLKSQCPNLRTLPTKEKGKPKQIVKRDNNEKKKISWADLASESSDQEQNDI</sequence>
<evidence type="ECO:0000313" key="3">
    <source>
        <dbReference type="Proteomes" id="UP000829196"/>
    </source>
</evidence>
<feature type="compositionally biased region" description="Basic and acidic residues" evidence="1">
    <location>
        <begin position="75"/>
        <end position="97"/>
    </location>
</feature>
<evidence type="ECO:0000313" key="2">
    <source>
        <dbReference type="EMBL" id="KAI0524432.1"/>
    </source>
</evidence>
<protein>
    <submittedName>
        <fullName evidence="2">Uncharacterized protein</fullName>
    </submittedName>
</protein>
<reference evidence="2" key="1">
    <citation type="journal article" date="2022" name="Front. Genet.">
        <title>Chromosome-Scale Assembly of the Dendrobium nobile Genome Provides Insights Into the Molecular Mechanism of the Biosynthesis of the Medicinal Active Ingredient of Dendrobium.</title>
        <authorList>
            <person name="Xu Q."/>
            <person name="Niu S.-C."/>
            <person name="Li K.-L."/>
            <person name="Zheng P.-J."/>
            <person name="Zhang X.-J."/>
            <person name="Jia Y."/>
            <person name="Liu Y."/>
            <person name="Niu Y.-X."/>
            <person name="Yu L.-H."/>
            <person name="Chen D.-F."/>
            <person name="Zhang G.-Q."/>
        </authorList>
    </citation>
    <scope>NUCLEOTIDE SEQUENCE</scope>
    <source>
        <tissue evidence="2">Leaf</tissue>
    </source>
</reference>
<gene>
    <name evidence="2" type="ORF">KFK09_003801</name>
</gene>
<comment type="caution">
    <text evidence="2">The sequence shown here is derived from an EMBL/GenBank/DDBJ whole genome shotgun (WGS) entry which is preliminary data.</text>
</comment>
<dbReference type="EMBL" id="JAGYWB010000004">
    <property type="protein sequence ID" value="KAI0524432.1"/>
    <property type="molecule type" value="Genomic_DNA"/>
</dbReference>
<evidence type="ECO:0000256" key="1">
    <source>
        <dbReference type="SAM" id="MobiDB-lite"/>
    </source>
</evidence>
<feature type="region of interest" description="Disordered" evidence="1">
    <location>
        <begin position="1"/>
        <end position="45"/>
    </location>
</feature>
<keyword evidence="3" id="KW-1185">Reference proteome</keyword>
<name>A0A8T3BYK3_DENNO</name>
<feature type="compositionally biased region" description="Basic residues" evidence="1">
    <location>
        <begin position="26"/>
        <end position="43"/>
    </location>
</feature>